<comment type="function">
    <text evidence="3 5">Mediates inactivation of the TORC1 complex in response to amino acid starvation. Required for meiotic nuclear division.</text>
</comment>
<dbReference type="RefSeq" id="XP_064697460.1">
    <property type="nucleotide sequence ID" value="XM_064834589.1"/>
</dbReference>
<organism evidence="8 9">
    <name type="scientific">Recurvomyces mirabilis</name>
    <dbReference type="NCBI Taxonomy" id="574656"/>
    <lineage>
        <taxon>Eukaryota</taxon>
        <taxon>Fungi</taxon>
        <taxon>Dikarya</taxon>
        <taxon>Ascomycota</taxon>
        <taxon>Pezizomycotina</taxon>
        <taxon>Dothideomycetes</taxon>
        <taxon>Dothideomycetidae</taxon>
        <taxon>Mycosphaerellales</taxon>
        <taxon>Teratosphaeriaceae</taxon>
        <taxon>Recurvomyces</taxon>
    </lineage>
</organism>
<feature type="compositionally biased region" description="Polar residues" evidence="6">
    <location>
        <begin position="39"/>
        <end position="48"/>
    </location>
</feature>
<gene>
    <name evidence="8" type="primary">npr3</name>
    <name evidence="8" type="ORF">LTR78_008975</name>
</gene>
<accession>A0AAE0TPN6</accession>
<dbReference type="GeneID" id="89959119"/>
<feature type="region of interest" description="Disordered" evidence="6">
    <location>
        <begin position="25"/>
        <end position="80"/>
    </location>
</feature>
<feature type="region of interest" description="Disordered" evidence="6">
    <location>
        <begin position="326"/>
        <end position="350"/>
    </location>
</feature>
<evidence type="ECO:0000259" key="7">
    <source>
        <dbReference type="Pfam" id="PF24064"/>
    </source>
</evidence>
<evidence type="ECO:0000256" key="5">
    <source>
        <dbReference type="RuleBase" id="RU368069"/>
    </source>
</evidence>
<comment type="similarity">
    <text evidence="1 5">Belongs to the NPR3 family.</text>
</comment>
<keyword evidence="9" id="KW-1185">Reference proteome</keyword>
<dbReference type="PANTHER" id="PTHR13153:SF5">
    <property type="entry name" value="GATOR COMPLEX PROTEIN NPRL3"/>
    <property type="match status" value="1"/>
</dbReference>
<dbReference type="GO" id="GO:0051321">
    <property type="term" value="P:meiotic cell cycle"/>
    <property type="evidence" value="ECO:0007669"/>
    <property type="project" value="UniProtKB-UniRule"/>
</dbReference>
<dbReference type="Proteomes" id="UP001274830">
    <property type="component" value="Unassembled WGS sequence"/>
</dbReference>
<sequence>MSADRPSHGLVAILLITRSKSGPKLVFHYPAQPERGHGYSSSAAQQPHQDSDDDLDDDDEHDQAGGLRGHARGQDGNDVSAAGETQDLVADSKVLGYAVETLEKLLSPGRWSDGKNFEICLDGTTFVGHPTYANEDGMWLSKPPTAGQSKISQSAEPANIHDAKQSSSNITIDTPREATTSKPPLDFAHISESLDSHTGPSLGTSFASASTTSAIPVEQLTMFHVVFVLHGNTQDDTRLVYEHVAKKVSKALQYCQRRRNYLAVESRNLVALKTKARQSNAAAESILNNMVEGSELAWSLKEIHDKISAGSIADIRLNGMEMSLHIPPQPPTHASTLPETSPTTPPLSPDSALLLLEDKSSLLRQLSDPGVSQLAYFIREHTPTKSLRKLSARLNISLSEIMALSTHLIKWRKARAIAPLHSRNTYVLSPSPSAPTGKVPGLPDLRELIQLYAKKFPALPSLPQMLKVLSGRPIQYGLLIPSKDHRGAYMEILGFLVRFGVVVRLETKGWLKGLVGRGGVKGEVTEADGLGVKGEGGRRAVGGGFSLLSPQLQPVREVRGADEHDEADDAGSVRSAETAVTAIPALSHNGTTSASVSNDEGLKRRQHEDQSSNLILDPLHPSDEEEEEKALRHLISSIDDEELREYMPTLLKYFDGLHALEDMAVAEGLKRARVEEWLGWLRKRGWLQTFRTL</sequence>
<feature type="compositionally biased region" description="Basic and acidic residues" evidence="6">
    <location>
        <begin position="600"/>
        <end position="610"/>
    </location>
</feature>
<dbReference type="GO" id="GO:0005774">
    <property type="term" value="C:vacuolar membrane"/>
    <property type="evidence" value="ECO:0007669"/>
    <property type="project" value="UniProtKB-SubCell"/>
</dbReference>
<dbReference type="GO" id="GO:0038202">
    <property type="term" value="P:TORC1 signaling"/>
    <property type="evidence" value="ECO:0007669"/>
    <property type="project" value="TreeGrafter"/>
</dbReference>
<feature type="domain" description="GATOR1 complex protein NPRL3 C-terminal HTH" evidence="7">
    <location>
        <begin position="626"/>
        <end position="678"/>
    </location>
</feature>
<protein>
    <recommendedName>
        <fullName evidence="2 5">Nitrogen permease regulator 3</fullName>
    </recommendedName>
    <alternativeName>
        <fullName evidence="4 5">Required for meiotic nuclear division protein 11</fullName>
    </alternativeName>
</protein>
<feature type="compositionally biased region" description="Acidic residues" evidence="6">
    <location>
        <begin position="51"/>
        <end position="61"/>
    </location>
</feature>
<evidence type="ECO:0000256" key="1">
    <source>
        <dbReference type="ARBA" id="ARBA00010546"/>
    </source>
</evidence>
<feature type="compositionally biased region" description="Polar residues" evidence="6">
    <location>
        <begin position="165"/>
        <end position="182"/>
    </location>
</feature>
<name>A0AAE0TPN6_9PEZI</name>
<dbReference type="AlphaFoldDB" id="A0AAE0TPN6"/>
<evidence type="ECO:0000256" key="2">
    <source>
        <dbReference type="ARBA" id="ARBA00017880"/>
    </source>
</evidence>
<dbReference type="InterPro" id="IPR056603">
    <property type="entry name" value="HTH_NPRL3"/>
</dbReference>
<proteinExistence type="inferred from homology"/>
<dbReference type="EMBL" id="JAUTXT010000046">
    <property type="protein sequence ID" value="KAK3671174.1"/>
    <property type="molecule type" value="Genomic_DNA"/>
</dbReference>
<feature type="compositionally biased region" description="Polar residues" evidence="6">
    <location>
        <begin position="588"/>
        <end position="598"/>
    </location>
</feature>
<feature type="region of interest" description="Disordered" evidence="6">
    <location>
        <begin position="158"/>
        <end position="184"/>
    </location>
</feature>
<dbReference type="Pfam" id="PF24064">
    <property type="entry name" value="HTH_NPRL3"/>
    <property type="match status" value="1"/>
</dbReference>
<dbReference type="GO" id="GO:0010508">
    <property type="term" value="P:positive regulation of autophagy"/>
    <property type="evidence" value="ECO:0007669"/>
    <property type="project" value="TreeGrafter"/>
</dbReference>
<keyword evidence="5" id="KW-0732">Signal</keyword>
<dbReference type="PANTHER" id="PTHR13153">
    <property type="entry name" value="CGTHBA PROTEIN -14 GENE PROTEIN"/>
    <property type="match status" value="1"/>
</dbReference>
<dbReference type="GO" id="GO:1990130">
    <property type="term" value="C:GATOR1 complex"/>
    <property type="evidence" value="ECO:0007669"/>
    <property type="project" value="TreeGrafter"/>
</dbReference>
<dbReference type="Pfam" id="PF03666">
    <property type="entry name" value="NPR3"/>
    <property type="match status" value="1"/>
</dbReference>
<evidence type="ECO:0000313" key="9">
    <source>
        <dbReference type="Proteomes" id="UP001274830"/>
    </source>
</evidence>
<reference evidence="8" key="1">
    <citation type="submission" date="2023-07" db="EMBL/GenBank/DDBJ databases">
        <title>Black Yeasts Isolated from many extreme environments.</title>
        <authorList>
            <person name="Coleine C."/>
            <person name="Stajich J.E."/>
            <person name="Selbmann L."/>
        </authorList>
    </citation>
    <scope>NUCLEOTIDE SEQUENCE</scope>
    <source>
        <strain evidence="8">CCFEE 5485</strain>
    </source>
</reference>
<comment type="caution">
    <text evidence="8">The sequence shown here is derived from an EMBL/GenBank/DDBJ whole genome shotgun (WGS) entry which is preliminary data.</text>
</comment>
<evidence type="ECO:0000256" key="3">
    <source>
        <dbReference type="ARBA" id="ARBA00025376"/>
    </source>
</evidence>
<comment type="subcellular location">
    <subcellularLocation>
        <location evidence="5">Vacuole membrane</location>
        <topology evidence="5">Peripheral membrane protein</topology>
    </subcellularLocation>
</comment>
<dbReference type="GO" id="GO:0034198">
    <property type="term" value="P:cellular response to amino acid starvation"/>
    <property type="evidence" value="ECO:0007669"/>
    <property type="project" value="TreeGrafter"/>
</dbReference>
<dbReference type="InterPro" id="IPR005365">
    <property type="entry name" value="Npr3"/>
</dbReference>
<evidence type="ECO:0000256" key="6">
    <source>
        <dbReference type="SAM" id="MobiDB-lite"/>
    </source>
</evidence>
<feature type="region of interest" description="Disordered" evidence="6">
    <location>
        <begin position="582"/>
        <end position="625"/>
    </location>
</feature>
<keyword evidence="5" id="KW-0469">Meiosis</keyword>
<evidence type="ECO:0000313" key="8">
    <source>
        <dbReference type="EMBL" id="KAK3671174.1"/>
    </source>
</evidence>
<dbReference type="GO" id="GO:1904262">
    <property type="term" value="P:negative regulation of TORC1 signaling"/>
    <property type="evidence" value="ECO:0007669"/>
    <property type="project" value="TreeGrafter"/>
</dbReference>
<evidence type="ECO:0000256" key="4">
    <source>
        <dbReference type="ARBA" id="ARBA00030028"/>
    </source>
</evidence>